<comment type="caution">
    <text evidence="4">The sequence shown here is derived from an EMBL/GenBank/DDBJ whole genome shotgun (WGS) entry which is preliminary data.</text>
</comment>
<accession>A0AA88J593</accession>
<keyword evidence="5" id="KW-1185">Reference proteome</keyword>
<dbReference type="PANTHER" id="PTHR14024">
    <property type="entry name" value="PERILIPIN"/>
    <property type="match status" value="1"/>
</dbReference>
<dbReference type="GO" id="GO:0019915">
    <property type="term" value="P:lipid storage"/>
    <property type="evidence" value="ECO:0007669"/>
    <property type="project" value="TreeGrafter"/>
</dbReference>
<gene>
    <name evidence="4" type="ORF">Q5P01_025275</name>
</gene>
<proteinExistence type="inferred from homology"/>
<evidence type="ECO:0000256" key="3">
    <source>
        <dbReference type="ARBA" id="ARBA00022677"/>
    </source>
</evidence>
<evidence type="ECO:0000313" key="4">
    <source>
        <dbReference type="EMBL" id="KAK2817084.1"/>
    </source>
</evidence>
<dbReference type="GO" id="GO:0005829">
    <property type="term" value="C:cytosol"/>
    <property type="evidence" value="ECO:0007669"/>
    <property type="project" value="TreeGrafter"/>
</dbReference>
<dbReference type="InterPro" id="IPR004279">
    <property type="entry name" value="Perilipin"/>
</dbReference>
<dbReference type="GO" id="GO:0005811">
    <property type="term" value="C:lipid droplet"/>
    <property type="evidence" value="ECO:0007669"/>
    <property type="project" value="UniProtKB-SubCell"/>
</dbReference>
<protein>
    <submittedName>
        <fullName evidence="4">Uncharacterized protein</fullName>
    </submittedName>
</protein>
<reference evidence="4" key="1">
    <citation type="submission" date="2023-07" db="EMBL/GenBank/DDBJ databases">
        <title>Chromosome-level Genome Assembly of Striped Snakehead (Channa striata).</title>
        <authorList>
            <person name="Liu H."/>
        </authorList>
    </citation>
    <scope>NUCLEOTIDE SEQUENCE</scope>
    <source>
        <strain evidence="4">Gz</strain>
        <tissue evidence="4">Muscle</tissue>
    </source>
</reference>
<keyword evidence="3" id="KW-0551">Lipid droplet</keyword>
<dbReference type="Gene3D" id="3.30.720.170">
    <property type="entry name" value="Perilipin, alpha-beta domain"/>
    <property type="match status" value="1"/>
</dbReference>
<dbReference type="EMBL" id="JAUPFM010000021">
    <property type="protein sequence ID" value="KAK2817084.1"/>
    <property type="molecule type" value="Genomic_DNA"/>
</dbReference>
<name>A0AA88J593_CHASR</name>
<comment type="similarity">
    <text evidence="2">Belongs to the perilipin family.</text>
</comment>
<evidence type="ECO:0000256" key="1">
    <source>
        <dbReference type="ARBA" id="ARBA00004502"/>
    </source>
</evidence>
<dbReference type="Proteomes" id="UP001187415">
    <property type="component" value="Unassembled WGS sequence"/>
</dbReference>
<sequence length="205" mass="22648">MERMQQADDSTNQSFVKKAVSVASVGMDSALNMSEALVDQVLPPTEEDKAEEAAPVVGFEAATLQSYPVRLVSLAAKLCRRSCHVVWAKMHSVEVTAILSRSSSLVPDFQTTCLTLAWSIQALPQSVQHQVVSVFYFISQMYSLHCPQSEQNPSRQVRSHLNTADSSCPQDVIEVHPQGVTVCRLRPTKMSAFENGCTVKGYMRR</sequence>
<organism evidence="4 5">
    <name type="scientific">Channa striata</name>
    <name type="common">Snakehead murrel</name>
    <name type="synonym">Ophicephalus striatus</name>
    <dbReference type="NCBI Taxonomy" id="64152"/>
    <lineage>
        <taxon>Eukaryota</taxon>
        <taxon>Metazoa</taxon>
        <taxon>Chordata</taxon>
        <taxon>Craniata</taxon>
        <taxon>Vertebrata</taxon>
        <taxon>Euteleostomi</taxon>
        <taxon>Actinopterygii</taxon>
        <taxon>Neopterygii</taxon>
        <taxon>Teleostei</taxon>
        <taxon>Neoteleostei</taxon>
        <taxon>Acanthomorphata</taxon>
        <taxon>Anabantaria</taxon>
        <taxon>Anabantiformes</taxon>
        <taxon>Channoidei</taxon>
        <taxon>Channidae</taxon>
        <taxon>Channa</taxon>
    </lineage>
</organism>
<dbReference type="SUPFAM" id="SSF109775">
    <property type="entry name" value="Mannose-6-phosphate receptor binding protein 1 (Tip47), C-terminal domain"/>
    <property type="match status" value="1"/>
</dbReference>
<dbReference type="Pfam" id="PF03036">
    <property type="entry name" value="Perilipin"/>
    <property type="match status" value="1"/>
</dbReference>
<dbReference type="PANTHER" id="PTHR14024:SF49">
    <property type="entry name" value="LIPID STORAGE DROPLETS SURFACE-BINDING PROTEIN 1"/>
    <property type="match status" value="1"/>
</dbReference>
<evidence type="ECO:0000256" key="2">
    <source>
        <dbReference type="ARBA" id="ARBA00006311"/>
    </source>
</evidence>
<dbReference type="AlphaFoldDB" id="A0AA88J593"/>
<evidence type="ECO:0000313" key="5">
    <source>
        <dbReference type="Proteomes" id="UP001187415"/>
    </source>
</evidence>
<comment type="subcellular location">
    <subcellularLocation>
        <location evidence="1">Lipid droplet</location>
    </subcellularLocation>
</comment>
<dbReference type="GO" id="GO:0010890">
    <property type="term" value="P:positive regulation of triglyceride storage"/>
    <property type="evidence" value="ECO:0007669"/>
    <property type="project" value="TreeGrafter"/>
</dbReference>